<keyword evidence="1" id="KW-0378">Hydrolase</keyword>
<dbReference type="Gene3D" id="3.40.50.1820">
    <property type="entry name" value="alpha/beta hydrolase"/>
    <property type="match status" value="1"/>
</dbReference>
<dbReference type="InterPro" id="IPR044819">
    <property type="entry name" value="OBL-like"/>
</dbReference>
<evidence type="ECO:0000256" key="1">
    <source>
        <dbReference type="ARBA" id="ARBA00022801"/>
    </source>
</evidence>
<feature type="domain" description="Fungal lipase-type" evidence="2">
    <location>
        <begin position="187"/>
        <end position="346"/>
    </location>
</feature>
<accession>A0ABC8RXT8</accession>
<evidence type="ECO:0000313" key="3">
    <source>
        <dbReference type="EMBL" id="CAK9149793.1"/>
    </source>
</evidence>
<protein>
    <recommendedName>
        <fullName evidence="2">Fungal lipase-type domain-containing protein</fullName>
    </recommendedName>
</protein>
<organism evidence="3 4">
    <name type="scientific">Ilex paraguariensis</name>
    <name type="common">yerba mate</name>
    <dbReference type="NCBI Taxonomy" id="185542"/>
    <lineage>
        <taxon>Eukaryota</taxon>
        <taxon>Viridiplantae</taxon>
        <taxon>Streptophyta</taxon>
        <taxon>Embryophyta</taxon>
        <taxon>Tracheophyta</taxon>
        <taxon>Spermatophyta</taxon>
        <taxon>Magnoliopsida</taxon>
        <taxon>eudicotyledons</taxon>
        <taxon>Gunneridae</taxon>
        <taxon>Pentapetalae</taxon>
        <taxon>asterids</taxon>
        <taxon>campanulids</taxon>
        <taxon>Aquifoliales</taxon>
        <taxon>Aquifoliaceae</taxon>
        <taxon>Ilex</taxon>
    </lineage>
</organism>
<dbReference type="InterPro" id="IPR029058">
    <property type="entry name" value="AB_hydrolase_fold"/>
</dbReference>
<dbReference type="InterPro" id="IPR002921">
    <property type="entry name" value="Fungal_lipase-type"/>
</dbReference>
<evidence type="ECO:0000259" key="2">
    <source>
        <dbReference type="Pfam" id="PF01764"/>
    </source>
</evidence>
<dbReference type="EMBL" id="CAUOFW020001940">
    <property type="protein sequence ID" value="CAK9149793.1"/>
    <property type="molecule type" value="Genomic_DNA"/>
</dbReference>
<dbReference type="PANTHER" id="PTHR46086:SF17">
    <property type="entry name" value="ALPHA_BETA-HYDROLASES SUPERFAMILY PROTEIN"/>
    <property type="match status" value="1"/>
</dbReference>
<name>A0ABC8RXT8_9AQUA</name>
<proteinExistence type="predicted"/>
<dbReference type="Pfam" id="PF01764">
    <property type="entry name" value="Lipase_3"/>
    <property type="match status" value="1"/>
</dbReference>
<dbReference type="SUPFAM" id="SSF53474">
    <property type="entry name" value="alpha/beta-Hydrolases"/>
    <property type="match status" value="1"/>
</dbReference>
<dbReference type="CDD" id="cd00519">
    <property type="entry name" value="Lipase_3"/>
    <property type="match status" value="1"/>
</dbReference>
<evidence type="ECO:0000313" key="4">
    <source>
        <dbReference type="Proteomes" id="UP001642360"/>
    </source>
</evidence>
<gene>
    <name evidence="3" type="ORF">ILEXP_LOCUS17862</name>
</gene>
<reference evidence="3 4" key="1">
    <citation type="submission" date="2024-02" db="EMBL/GenBank/DDBJ databases">
        <authorList>
            <person name="Vignale AGUSTIN F."/>
            <person name="Sosa J E."/>
            <person name="Modenutti C."/>
        </authorList>
    </citation>
    <scope>NUCLEOTIDE SEQUENCE [LARGE SCALE GENOMIC DNA]</scope>
</reference>
<comment type="caution">
    <text evidence="3">The sequence shown here is derived from an EMBL/GenBank/DDBJ whole genome shotgun (WGS) entry which is preliminary data.</text>
</comment>
<keyword evidence="4" id="KW-1185">Reference proteome</keyword>
<sequence length="450" mass="51486">MASNDQISKKHLLLNPDEATFLELFRILGSSEIDDREFMKCLKVTETMLERRGIIFLSTLGQTALRAASGPMSWIGSTVGWGLNLLSGNTNASEKESDKYLSTVGYLDPRMDLDSLIRPGDIRYFPALCAMASKIAYENKAFIKATVEDRWKMKLLGAYDFWNEYQEKHSTPSFMLHDKNANPDMIVVAFRGTDPFDADAFSTDIDISWFKFGEGAGKVHSGFMKALGLQKDETWPKIAKRDDNHPLAYYTIREELREIFRNNPWTKFILTGHSLGGALAILFSAVLVLHEESDILKRVEAVYTFGQPRVGNKKFGDFMEGKFKDYGIRYFRFVYSHDIIPRLPFDDNTLMFKHFGTCLYYDTNYEGQRVAEEPMQDYFSLQSFFTKKIYALKELGRSFIIPFKHGPEYRESWLLQLYRVFGVAALAGLVAHGPQEYINATRLGNADILT</sequence>
<dbReference type="GO" id="GO:0016787">
    <property type="term" value="F:hydrolase activity"/>
    <property type="evidence" value="ECO:0007669"/>
    <property type="project" value="UniProtKB-KW"/>
</dbReference>
<dbReference type="AlphaFoldDB" id="A0ABC8RXT8"/>
<dbReference type="PANTHER" id="PTHR46086">
    <property type="entry name" value="ALPHA/BETA-HYDROLASES SUPERFAMILY PROTEIN"/>
    <property type="match status" value="1"/>
</dbReference>
<dbReference type="Proteomes" id="UP001642360">
    <property type="component" value="Unassembled WGS sequence"/>
</dbReference>